<dbReference type="EMBL" id="MT142598">
    <property type="protein sequence ID" value="QJA85850.1"/>
    <property type="molecule type" value="Genomic_DNA"/>
</dbReference>
<sequence>MPAQSIHIDWSVICSGCARAPEDPEGECAYEMIETLRDYSSLIACSNWISPEEYRSLMQEPTEVQGA</sequence>
<organism evidence="1">
    <name type="scientific">viral metagenome</name>
    <dbReference type="NCBI Taxonomy" id="1070528"/>
    <lineage>
        <taxon>unclassified sequences</taxon>
        <taxon>metagenomes</taxon>
        <taxon>organismal metagenomes</taxon>
    </lineage>
</organism>
<dbReference type="AlphaFoldDB" id="A0A6M3KVD5"/>
<accession>A0A6M3KVD5</accession>
<name>A0A6M3KVD5_9ZZZZ</name>
<gene>
    <name evidence="1" type="ORF">MM415B02169_0022</name>
</gene>
<proteinExistence type="predicted"/>
<evidence type="ECO:0000313" key="1">
    <source>
        <dbReference type="EMBL" id="QJA85850.1"/>
    </source>
</evidence>
<protein>
    <submittedName>
        <fullName evidence="1">Uncharacterized protein</fullName>
    </submittedName>
</protein>
<reference evidence="1" key="1">
    <citation type="submission" date="2020-03" db="EMBL/GenBank/DDBJ databases">
        <title>The deep terrestrial virosphere.</title>
        <authorList>
            <person name="Holmfeldt K."/>
            <person name="Nilsson E."/>
            <person name="Simone D."/>
            <person name="Lopez-Fernandez M."/>
            <person name="Wu X."/>
            <person name="de Brujin I."/>
            <person name="Lundin D."/>
            <person name="Andersson A."/>
            <person name="Bertilsson S."/>
            <person name="Dopson M."/>
        </authorList>
    </citation>
    <scope>NUCLEOTIDE SEQUENCE</scope>
    <source>
        <strain evidence="1">MM415B02169</strain>
    </source>
</reference>